<reference evidence="1" key="2">
    <citation type="submission" date="2004-02" db="EMBL/GenBank/DDBJ databases">
        <authorList>
            <person name="Stowe-Evans E."/>
            <person name="Ford J."/>
            <person name="Kehoe D.M."/>
        </authorList>
    </citation>
    <scope>NUCLEOTIDE SEQUENCE</scope>
    <source>
        <strain evidence="1">FD33</strain>
    </source>
</reference>
<proteinExistence type="predicted"/>
<reference evidence="1" key="1">
    <citation type="journal article" date="2004" name="J. Bacteriol.">
        <title>Genomic DNA microarray analysis: identification of new genes regulated by light color in the cyanobacterium Fremyella diplosiphon.</title>
        <authorList>
            <person name="Stowe-Evans E.L."/>
            <person name="Ford J."/>
            <person name="Kehoe D.M."/>
        </authorList>
    </citation>
    <scope>NUCLEOTIDE SEQUENCE</scope>
    <source>
        <strain evidence="1">FD33</strain>
    </source>
</reference>
<evidence type="ECO:0000313" key="1">
    <source>
        <dbReference type="EMBL" id="AAT41982.1"/>
    </source>
</evidence>
<protein>
    <submittedName>
        <fullName evidence="1">Uncharacterized protein</fullName>
    </submittedName>
</protein>
<name>Q6GZY7_MICDP</name>
<accession>Q6GZY7</accession>
<organism evidence="1">
    <name type="scientific">Microchaete diplosiphon</name>
    <name type="common">Fremyella diplosiphon</name>
    <dbReference type="NCBI Taxonomy" id="1197"/>
    <lineage>
        <taxon>Bacteria</taxon>
        <taxon>Bacillati</taxon>
        <taxon>Cyanobacteriota</taxon>
        <taxon>Cyanophyceae</taxon>
        <taxon>Nostocales</taxon>
        <taxon>Rivulariaceae</taxon>
        <taxon>Microchaete</taxon>
    </lineage>
</organism>
<dbReference type="AlphaFoldDB" id="Q6GZY7"/>
<dbReference type="EMBL" id="AY548461">
    <property type="protein sequence ID" value="AAT41982.1"/>
    <property type="molecule type" value="Genomic_DNA"/>
</dbReference>
<sequence length="213" mass="22847">MMSYCKAGDKPTVRYKFGTGNEKTFKSPYAPIEVITKNTPVDATSNYNQQGFRIGLSSINAGNIGLIITDYKFVTAQGILCFIWKACGEYSWGTGSSCPAGSIELAAGCPAHLVTAYSASFYEFNTNVKCPSPNVDKSSIEVRYNGLTIFQDQGNGTVTFDVQCSNCPDGQCECKTSEYPGYCCSDCNSLTGEIATIKSAVKVLNSKGSVSHV</sequence>